<feature type="chain" id="PRO_5021989367" description="Serpin domain-containing protein" evidence="3">
    <location>
        <begin position="20"/>
        <end position="873"/>
    </location>
</feature>
<dbReference type="AlphaFoldDB" id="A0A553R875"/>
<feature type="domain" description="Serpin" evidence="4">
    <location>
        <begin position="531"/>
        <end position="867"/>
    </location>
</feature>
<feature type="domain" description="Serpin" evidence="4">
    <location>
        <begin position="103"/>
        <end position="442"/>
    </location>
</feature>
<dbReference type="Gene3D" id="3.30.497.10">
    <property type="entry name" value="Antithrombin, subunit I, domain 2"/>
    <property type="match status" value="2"/>
</dbReference>
<feature type="signal peptide" evidence="3">
    <location>
        <begin position="1"/>
        <end position="19"/>
    </location>
</feature>
<comment type="caution">
    <text evidence="5">The sequence shown here is derived from an EMBL/GenBank/DDBJ whole genome shotgun (WGS) entry which is preliminary data.</text>
</comment>
<dbReference type="InterPro" id="IPR000215">
    <property type="entry name" value="Serpin_fam"/>
</dbReference>
<organism evidence="5 6">
    <name type="scientific">Danionella cerebrum</name>
    <dbReference type="NCBI Taxonomy" id="2873325"/>
    <lineage>
        <taxon>Eukaryota</taxon>
        <taxon>Metazoa</taxon>
        <taxon>Chordata</taxon>
        <taxon>Craniata</taxon>
        <taxon>Vertebrata</taxon>
        <taxon>Euteleostomi</taxon>
        <taxon>Actinopterygii</taxon>
        <taxon>Neopterygii</taxon>
        <taxon>Teleostei</taxon>
        <taxon>Ostariophysi</taxon>
        <taxon>Cypriniformes</taxon>
        <taxon>Danionidae</taxon>
        <taxon>Danioninae</taxon>
        <taxon>Danionella</taxon>
    </lineage>
</organism>
<dbReference type="SUPFAM" id="SSF56574">
    <property type="entry name" value="Serpins"/>
    <property type="match status" value="2"/>
</dbReference>
<dbReference type="PANTHER" id="PTHR11461">
    <property type="entry name" value="SERINE PROTEASE INHIBITOR, SERPIN"/>
    <property type="match status" value="1"/>
</dbReference>
<dbReference type="InterPro" id="IPR023795">
    <property type="entry name" value="Serpin_CS"/>
</dbReference>
<evidence type="ECO:0000313" key="5">
    <source>
        <dbReference type="EMBL" id="TRY98390.1"/>
    </source>
</evidence>
<feature type="region of interest" description="Disordered" evidence="2">
    <location>
        <begin position="454"/>
        <end position="474"/>
    </location>
</feature>
<dbReference type="STRING" id="623744.A0A553R875"/>
<reference evidence="5 6" key="1">
    <citation type="journal article" date="2019" name="Sci. Data">
        <title>Hybrid genome assembly and annotation of Danionella translucida.</title>
        <authorList>
            <person name="Kadobianskyi M."/>
            <person name="Schulze L."/>
            <person name="Schuelke M."/>
            <person name="Judkewitz B."/>
        </authorList>
    </citation>
    <scope>NUCLEOTIDE SEQUENCE [LARGE SCALE GENOMIC DNA]</scope>
    <source>
        <strain evidence="5 6">Bolton</strain>
    </source>
</reference>
<gene>
    <name evidence="5" type="ORF">DNTS_021809</name>
</gene>
<dbReference type="Gene3D" id="2.30.39.10">
    <property type="entry name" value="Alpha-1-antitrypsin, domain 1"/>
    <property type="match status" value="2"/>
</dbReference>
<evidence type="ECO:0000313" key="6">
    <source>
        <dbReference type="Proteomes" id="UP000316079"/>
    </source>
</evidence>
<evidence type="ECO:0000259" key="4">
    <source>
        <dbReference type="SMART" id="SM00093"/>
    </source>
</evidence>
<dbReference type="PANTHER" id="PTHR11461:SF20">
    <property type="entry name" value="ALPHA-2-ANTIPLASMIN"/>
    <property type="match status" value="1"/>
</dbReference>
<dbReference type="InterPro" id="IPR042185">
    <property type="entry name" value="Serpin_sf_2"/>
</dbReference>
<keyword evidence="6" id="KW-1185">Reference proteome</keyword>
<dbReference type="InterPro" id="IPR042178">
    <property type="entry name" value="Serpin_sf_1"/>
</dbReference>
<evidence type="ECO:0000256" key="3">
    <source>
        <dbReference type="SAM" id="SignalP"/>
    </source>
</evidence>
<dbReference type="Pfam" id="PF00079">
    <property type="entry name" value="Serpin"/>
    <property type="match status" value="2"/>
</dbReference>
<name>A0A553R875_9TELE</name>
<dbReference type="GO" id="GO:0004867">
    <property type="term" value="F:serine-type endopeptidase inhibitor activity"/>
    <property type="evidence" value="ECO:0007669"/>
    <property type="project" value="InterPro"/>
</dbReference>
<dbReference type="GO" id="GO:0005615">
    <property type="term" value="C:extracellular space"/>
    <property type="evidence" value="ECO:0007669"/>
    <property type="project" value="InterPro"/>
</dbReference>
<sequence>MRWWLFLCILHQDDTDVAGVNKWCKHIEVPGCDPAPDKPDKDGWMNGYIKNMKHCHLVLFLLCSFRSGQLAANETDSGKGKCDEVSRLEAQRAVGAAVAKLGLTLLEKLQPGSEQPNIIISPLSISLLLAKLALGARNKTEEKLLEALQAKKLTNFHETLSCLQEELTAKAVKMASRLYLIPGFSLNQDFVDRALNLYKSEPAHLTSIEEVNQWVEEATKGHITNFLSSLPPNVVLMLINAIHFKGEWQSRFDSRFTVKDIFYIDTKTSVKVDMMMGSKYPLSMFVDRTDGTQVARFPFQGNMSLLVVMPMPTQGNLSDTAAKLNISDMYEHFQSEMSMQVKLPKFKLEYKQDLRQALSNMGLDFLFTGPDLSKIAQGPMVVSGVQHASSMELSEDGAEASAATSLPLTRTIPTFAVNMPFIFALVDDASYTPLFLGIVTNPNPEATMEQSVEAKTESSMKATKGTLRDGTINDSPHRENMLSLLISLWSVFSLSHSQLEDTAEAEGEEEPVDLFTTPRTKLAAATSDFGYNLFRQLAARDTKASIFLSPMSISAVFTQLSMGASKRAEKQIYRALRYHTLQDTQLHDTLRDLLSSLRSSVKGFKSAERLILTRKLRLRLEYLNSVEKQYGVRPHTLSGGARDLKTVNDWFKQETGVDQVIPAPLSRNIVLLPAGAALFKGKWITRFSKSNKMENFLRDGEAPVLVPMMEQENYPIAQVPMEDGVSMYFFLPDEVTHNLTLIEEALTAEFVQDLSNSLHTVQVLLTIPVIKLNYNTDLLPSLSDLGLSEWLENTDLTKITSLPVKLNAVPHKVVMEMAPEGAEYASTMPAARGQSLSLKYRLDRPFLFVVRDELSGALLFIGKVLNPSYSERA</sequence>
<comment type="similarity">
    <text evidence="1">Belongs to the serpin family.</text>
</comment>
<dbReference type="Proteomes" id="UP000316079">
    <property type="component" value="Unassembled WGS sequence"/>
</dbReference>
<dbReference type="InterPro" id="IPR036186">
    <property type="entry name" value="Serpin_sf"/>
</dbReference>
<proteinExistence type="inferred from homology"/>
<dbReference type="PROSITE" id="PS00284">
    <property type="entry name" value="SERPIN"/>
    <property type="match status" value="1"/>
</dbReference>
<dbReference type="EMBL" id="SRMA01025170">
    <property type="protein sequence ID" value="TRY98390.1"/>
    <property type="molecule type" value="Genomic_DNA"/>
</dbReference>
<evidence type="ECO:0000256" key="2">
    <source>
        <dbReference type="SAM" id="MobiDB-lite"/>
    </source>
</evidence>
<evidence type="ECO:0000256" key="1">
    <source>
        <dbReference type="RuleBase" id="RU000411"/>
    </source>
</evidence>
<protein>
    <recommendedName>
        <fullName evidence="4">Serpin domain-containing protein</fullName>
    </recommendedName>
</protein>
<dbReference type="OrthoDB" id="9947020at2759"/>
<dbReference type="InterPro" id="IPR023796">
    <property type="entry name" value="Serpin_dom"/>
</dbReference>
<dbReference type="SMART" id="SM00093">
    <property type="entry name" value="SERPIN"/>
    <property type="match status" value="2"/>
</dbReference>
<keyword evidence="3" id="KW-0732">Signal</keyword>
<accession>A0A553R875</accession>